<keyword evidence="4 7" id="KW-1133">Transmembrane helix</keyword>
<evidence type="ECO:0000256" key="6">
    <source>
        <dbReference type="SAM" id="MobiDB-lite"/>
    </source>
</evidence>
<evidence type="ECO:0000259" key="8">
    <source>
        <dbReference type="Pfam" id="PF02687"/>
    </source>
</evidence>
<dbReference type="InterPro" id="IPR003838">
    <property type="entry name" value="ABC3_permease_C"/>
</dbReference>
<evidence type="ECO:0000256" key="3">
    <source>
        <dbReference type="ARBA" id="ARBA00022692"/>
    </source>
</evidence>
<feature type="transmembrane region" description="Helical" evidence="7">
    <location>
        <begin position="830"/>
        <end position="859"/>
    </location>
</feature>
<feature type="compositionally biased region" description="Basic and acidic residues" evidence="6">
    <location>
        <begin position="22"/>
        <end position="34"/>
    </location>
</feature>
<feature type="transmembrane region" description="Helical" evidence="7">
    <location>
        <begin position="472"/>
        <end position="490"/>
    </location>
</feature>
<feature type="compositionally biased region" description="Basic residues" evidence="6">
    <location>
        <begin position="1"/>
        <end position="12"/>
    </location>
</feature>
<evidence type="ECO:0000313" key="9">
    <source>
        <dbReference type="EMBL" id="MFD0624207.1"/>
    </source>
</evidence>
<name>A0ABW2WV96_9ACTN</name>
<evidence type="ECO:0000256" key="4">
    <source>
        <dbReference type="ARBA" id="ARBA00022989"/>
    </source>
</evidence>
<feature type="domain" description="ABC3 transporter permease C-terminal" evidence="8">
    <location>
        <begin position="333"/>
        <end position="445"/>
    </location>
</feature>
<dbReference type="Pfam" id="PF02687">
    <property type="entry name" value="FtsX"/>
    <property type="match status" value="2"/>
</dbReference>
<protein>
    <submittedName>
        <fullName evidence="9">ABC transporter permease</fullName>
    </submittedName>
</protein>
<accession>A0ABW2WV96</accession>
<evidence type="ECO:0000256" key="1">
    <source>
        <dbReference type="ARBA" id="ARBA00004651"/>
    </source>
</evidence>
<evidence type="ECO:0000313" key="10">
    <source>
        <dbReference type="Proteomes" id="UP001596915"/>
    </source>
</evidence>
<feature type="transmembrane region" description="Helical" evidence="7">
    <location>
        <begin position="325"/>
        <end position="345"/>
    </location>
</feature>
<feature type="transmembrane region" description="Helical" evidence="7">
    <location>
        <begin position="417"/>
        <end position="435"/>
    </location>
</feature>
<keyword evidence="3 7" id="KW-0812">Transmembrane</keyword>
<dbReference type="Proteomes" id="UP001596915">
    <property type="component" value="Unassembled WGS sequence"/>
</dbReference>
<feature type="transmembrane region" description="Helical" evidence="7">
    <location>
        <begin position="871"/>
        <end position="893"/>
    </location>
</feature>
<proteinExistence type="predicted"/>
<comment type="subcellular location">
    <subcellularLocation>
        <location evidence="1">Cell membrane</location>
        <topology evidence="1">Multi-pass membrane protein</topology>
    </subcellularLocation>
</comment>
<keyword evidence="10" id="KW-1185">Reference proteome</keyword>
<gene>
    <name evidence="9" type="ORF">ACFQ2K_16945</name>
</gene>
<dbReference type="InterPro" id="IPR038766">
    <property type="entry name" value="Membrane_comp_ABC_pdt"/>
</dbReference>
<comment type="caution">
    <text evidence="9">The sequence shown here is derived from an EMBL/GenBank/DDBJ whole genome shotgun (WGS) entry which is preliminary data.</text>
</comment>
<feature type="transmembrane region" description="Helical" evidence="7">
    <location>
        <begin position="782"/>
        <end position="809"/>
    </location>
</feature>
<feature type="domain" description="ABC3 transporter permease C-terminal" evidence="8">
    <location>
        <begin position="789"/>
        <end position="890"/>
    </location>
</feature>
<evidence type="ECO:0000256" key="7">
    <source>
        <dbReference type="SAM" id="Phobius"/>
    </source>
</evidence>
<dbReference type="PANTHER" id="PTHR30287:SF1">
    <property type="entry name" value="INNER MEMBRANE PROTEIN"/>
    <property type="match status" value="1"/>
</dbReference>
<feature type="region of interest" description="Disordered" evidence="6">
    <location>
        <begin position="1"/>
        <end position="34"/>
    </location>
</feature>
<feature type="transmembrane region" description="Helical" evidence="7">
    <location>
        <begin position="552"/>
        <end position="572"/>
    </location>
</feature>
<feature type="transmembrane region" description="Helical" evidence="7">
    <location>
        <begin position="496"/>
        <end position="519"/>
    </location>
</feature>
<organism evidence="9 10">
    <name type="scientific">Streptomyces sanglieri</name>
    <dbReference type="NCBI Taxonomy" id="193460"/>
    <lineage>
        <taxon>Bacteria</taxon>
        <taxon>Bacillati</taxon>
        <taxon>Actinomycetota</taxon>
        <taxon>Actinomycetes</taxon>
        <taxon>Kitasatosporales</taxon>
        <taxon>Streptomycetaceae</taxon>
        <taxon>Streptomyces</taxon>
    </lineage>
</organism>
<keyword evidence="2" id="KW-1003">Cell membrane</keyword>
<keyword evidence="5 7" id="KW-0472">Membrane</keyword>
<feature type="transmembrane region" description="Helical" evidence="7">
    <location>
        <begin position="383"/>
        <end position="405"/>
    </location>
</feature>
<evidence type="ECO:0000256" key="5">
    <source>
        <dbReference type="ARBA" id="ARBA00023136"/>
    </source>
</evidence>
<evidence type="ECO:0000256" key="2">
    <source>
        <dbReference type="ARBA" id="ARBA00022475"/>
    </source>
</evidence>
<dbReference type="EMBL" id="JBHTGL010000008">
    <property type="protein sequence ID" value="MFD0624207.1"/>
    <property type="molecule type" value="Genomic_DNA"/>
</dbReference>
<dbReference type="PANTHER" id="PTHR30287">
    <property type="entry name" value="MEMBRANE COMPONENT OF PREDICTED ABC SUPERFAMILY METABOLITE UPTAKE TRANSPORTER"/>
    <property type="match status" value="1"/>
</dbReference>
<reference evidence="10" key="1">
    <citation type="journal article" date="2019" name="Int. J. Syst. Evol. Microbiol.">
        <title>The Global Catalogue of Microorganisms (GCM) 10K type strain sequencing project: providing services to taxonomists for standard genome sequencing and annotation.</title>
        <authorList>
            <consortium name="The Broad Institute Genomics Platform"/>
            <consortium name="The Broad Institute Genome Sequencing Center for Infectious Disease"/>
            <person name="Wu L."/>
            <person name="Ma J."/>
        </authorList>
    </citation>
    <scope>NUCLEOTIDE SEQUENCE [LARGE SCALE GENOMIC DNA]</scope>
    <source>
        <strain evidence="10">JCM 12607</strain>
    </source>
</reference>
<feature type="transmembrane region" description="Helical" evidence="7">
    <location>
        <begin position="56"/>
        <end position="83"/>
    </location>
</feature>
<sequence>MSATVRRNRTGNRSRSGNGSRAGDERAARPRADVRAGVRRTSAFLARRSLKAHRRAWGAVFTATTAAAALIGAFAFVVGSLLLAQPPVERYAGADAVVAGDQRVTYTAKPWGSEPKTATAYLPERVRLDRSLVARAASARGVAKAVADDSVPVTVTVAGVGAGAGSGSGGAGADAAVAVGRSWAAAALTPYRLTDGHAPRTAGEVVIDGALASAIGSGTGAHVTLQFDGAPRSYTVSGIAGTDRRGGSPTVFLTEHHLAAVAGHPGTVDAIGVLAEEGVSADALRASLEAALPDRARGDREVRVLTGAERGQAEYPDALGARKELLPLLASITGTVFMVALLVIATTISQAVHQRSGELALLRAVGATPRQLRSAVGREVSRVAGAAAVLGAVGAVPLGLLMRSLLTTDPLPLPVPVWLPFAATAAAGVLVALAARPVAVLAARTVTGLRPAAALGAAGAPEPGEPGRVRTVAGAVLALAGVSAAGAATAQGGQAAAVAASGAATSLIIAVALLGPWIARGATRVLGTPLRRAGGVSGFLADRSAAAHHRRLGAAITPIVLVVAFVCVQLAAGSTLERAADRQAAAALRADLVVTGPAAGLPAGAARAVREAPGVEAATGVLRSGVVLAHSEMGEPKLDRFPVLGVTADQLAGTLDPHITAGDPADLTGKGTVAVGEDRASDLDVGVGDSVELRLGDGTEVRLRVVALYERALGLGEFMLPREALAGHVAVPRDQLVLVRSADGGAAQAVRRALAAYPGAQVRPATADDVRIAPPSSDQDDAMVVIGVGVIGGFALLAVVSTLSLITVGRRAEFRLLRTVGAGRRQVRRMLVLETGMVAVAGLALGTLVAVIPLLAFAVSVTGSMPYLPPARYGALALAVAVAAGAGALWPGWSGGGRSALGRRT</sequence>